<keyword evidence="3" id="KW-1185">Reference proteome</keyword>
<evidence type="ECO:0000313" key="2">
    <source>
        <dbReference type="EMBL" id="EXK76455.1"/>
    </source>
</evidence>
<name>X0B2U9_FUSOX</name>
<dbReference type="Proteomes" id="UP000030663">
    <property type="component" value="Unassembled WGS sequence"/>
</dbReference>
<feature type="compositionally biased region" description="Low complexity" evidence="1">
    <location>
        <begin position="1"/>
        <end position="30"/>
    </location>
</feature>
<protein>
    <submittedName>
        <fullName evidence="2">Uncharacterized protein</fullName>
    </submittedName>
</protein>
<proteinExistence type="predicted"/>
<gene>
    <name evidence="2" type="ORF">FOQG_18806</name>
</gene>
<sequence length="167" mass="18942">MATASMTTTTTYTTTSPVTSASPPRVAVPSDLYDTPQPIYERYKAAREDWYTTQPQRARNDKAYRKARGLPTKYSKAAVKYALGHKEMGAQCILGIGQGRRDWTTEEIHAYTDFGEAENRLVEQAVERQLEQCYYLGDGIQAAQEEAIRDGQAQQLYYDNQNAYHQI</sequence>
<evidence type="ECO:0000313" key="3">
    <source>
        <dbReference type="Proteomes" id="UP000030663"/>
    </source>
</evidence>
<feature type="region of interest" description="Disordered" evidence="1">
    <location>
        <begin position="1"/>
        <end position="33"/>
    </location>
</feature>
<reference evidence="2 3" key="1">
    <citation type="submission" date="2011-11" db="EMBL/GenBank/DDBJ databases">
        <title>The Genome Sequence of Fusarium oxysporum PHW815.</title>
        <authorList>
            <consortium name="The Broad Institute Genome Sequencing Platform"/>
            <person name="Ma L.-J."/>
            <person name="Gale L.R."/>
            <person name="Schwartz D.C."/>
            <person name="Zhou S."/>
            <person name="Corby-Kistler H."/>
            <person name="Young S.K."/>
            <person name="Zeng Q."/>
            <person name="Gargeya S."/>
            <person name="Fitzgerald M."/>
            <person name="Haas B."/>
            <person name="Abouelleil A."/>
            <person name="Alvarado L."/>
            <person name="Arachchi H.M."/>
            <person name="Berlin A."/>
            <person name="Brown A."/>
            <person name="Chapman S.B."/>
            <person name="Chen Z."/>
            <person name="Dunbar C."/>
            <person name="Freedman E."/>
            <person name="Gearin G."/>
            <person name="Goldberg J."/>
            <person name="Griggs A."/>
            <person name="Gujja S."/>
            <person name="Heiman D."/>
            <person name="Howarth C."/>
            <person name="Larson L."/>
            <person name="Lui A."/>
            <person name="MacDonald P.J.P."/>
            <person name="Montmayeur A."/>
            <person name="Murphy C."/>
            <person name="Neiman D."/>
            <person name="Pearson M."/>
            <person name="Priest M."/>
            <person name="Roberts A."/>
            <person name="Saif S."/>
            <person name="Shea T."/>
            <person name="Shenoy N."/>
            <person name="Sisk P."/>
            <person name="Stolte C."/>
            <person name="Sykes S."/>
            <person name="Wortman J."/>
            <person name="Nusbaum C."/>
            <person name="Birren B."/>
        </authorList>
    </citation>
    <scope>NUCLEOTIDE SEQUENCE [LARGE SCALE GENOMIC DNA]</scope>
    <source>
        <strain evidence="2 3">54005</strain>
    </source>
</reference>
<evidence type="ECO:0000256" key="1">
    <source>
        <dbReference type="SAM" id="MobiDB-lite"/>
    </source>
</evidence>
<accession>X0B2U9</accession>
<dbReference type="HOGENOM" id="CLU_1503517_0_0_1"/>
<organism evidence="2 3">
    <name type="scientific">Fusarium oxysporum f. sp. raphani 54005</name>
    <dbReference type="NCBI Taxonomy" id="1089458"/>
    <lineage>
        <taxon>Eukaryota</taxon>
        <taxon>Fungi</taxon>
        <taxon>Dikarya</taxon>
        <taxon>Ascomycota</taxon>
        <taxon>Pezizomycotina</taxon>
        <taxon>Sordariomycetes</taxon>
        <taxon>Hypocreomycetidae</taxon>
        <taxon>Hypocreales</taxon>
        <taxon>Nectriaceae</taxon>
        <taxon>Fusarium</taxon>
        <taxon>Fusarium oxysporum species complex</taxon>
    </lineage>
</organism>
<dbReference type="AlphaFoldDB" id="X0B2U9"/>
<dbReference type="EMBL" id="JH658718">
    <property type="protein sequence ID" value="EXK76455.1"/>
    <property type="molecule type" value="Genomic_DNA"/>
</dbReference>